<proteinExistence type="predicted"/>
<name>A0A853G5G0_9GAMM</name>
<organism evidence="2 3">
    <name type="scientific">Candidatus Vesicomyosocius endoextente</name>
    <dbReference type="NCBI Taxonomy" id="2738853"/>
    <lineage>
        <taxon>Bacteria</taxon>
        <taxon>Pseudomonadati</taxon>
        <taxon>Pseudomonadota</taxon>
        <taxon>Gammaproteobacteria</taxon>
        <taxon>Candidatus Pseudothioglobaceae</taxon>
        <taxon>Candidatus Vesicomyidisocius</taxon>
    </lineage>
</organism>
<dbReference type="InterPro" id="IPR021344">
    <property type="entry name" value="DUF2970"/>
</dbReference>
<evidence type="ECO:0000313" key="3">
    <source>
        <dbReference type="Proteomes" id="UP000525329"/>
    </source>
</evidence>
<evidence type="ECO:0000313" key="2">
    <source>
        <dbReference type="EMBL" id="NYT52648.1"/>
    </source>
</evidence>
<accession>A0A853G5G0</accession>
<reference evidence="2 3" key="1">
    <citation type="submission" date="2020-05" db="EMBL/GenBank/DDBJ databases">
        <title>Horizontal transmission and recombination maintain forever young bacterial symbiont genomes.</title>
        <authorList>
            <person name="Russell S.L."/>
            <person name="Pepper-Tunick E."/>
            <person name="Svedberg J."/>
            <person name="Byrne A."/>
            <person name="Ruelas Castillo J."/>
            <person name="Vollmers C."/>
            <person name="Beinart R.A."/>
            <person name="Corbett-Detig R."/>
        </authorList>
    </citation>
    <scope>NUCLEOTIDE SEQUENCE [LARGE SCALE GENOMIC DNA]</scope>
    <source>
        <strain evidence="2">Monterey_2004</strain>
    </source>
</reference>
<dbReference type="AlphaFoldDB" id="A0A853G5G0"/>
<keyword evidence="1" id="KW-1133">Transmembrane helix</keyword>
<keyword evidence="1" id="KW-0812">Transmembrane</keyword>
<comment type="caution">
    <text evidence="2">The sequence shown here is derived from an EMBL/GenBank/DDBJ whole genome shotgun (WGS) entry which is preliminary data.</text>
</comment>
<keyword evidence="1" id="KW-0472">Membrane</keyword>
<evidence type="ECO:0000256" key="1">
    <source>
        <dbReference type="SAM" id="Phobius"/>
    </source>
</evidence>
<sequence>MKRLGQVFKAVISAMIGVGKKEDLVKDFARTEKQGPWPYIFIGLIMTFVFIGLIIVIVKLVLP</sequence>
<feature type="transmembrane region" description="Helical" evidence="1">
    <location>
        <begin position="39"/>
        <end position="62"/>
    </location>
</feature>
<gene>
    <name evidence="2" type="ORF">H0A74_03660</name>
</gene>
<dbReference type="Proteomes" id="UP000525329">
    <property type="component" value="Unassembled WGS sequence"/>
</dbReference>
<protein>
    <submittedName>
        <fullName evidence="2">DUF2970 domain-containing protein</fullName>
    </submittedName>
</protein>
<dbReference type="EMBL" id="JACCHU010000002">
    <property type="protein sequence ID" value="NYT52648.1"/>
    <property type="molecule type" value="Genomic_DNA"/>
</dbReference>
<dbReference type="Pfam" id="PF11174">
    <property type="entry name" value="DUF2970"/>
    <property type="match status" value="1"/>
</dbReference>